<dbReference type="AlphaFoldDB" id="A0A1X7A480"/>
<dbReference type="Proteomes" id="UP000193570">
    <property type="component" value="Unassembled WGS sequence"/>
</dbReference>
<dbReference type="InterPro" id="IPR001915">
    <property type="entry name" value="Peptidase_M48"/>
</dbReference>
<dbReference type="CDD" id="cd07332">
    <property type="entry name" value="M48C_Oma1_like"/>
    <property type="match status" value="1"/>
</dbReference>
<evidence type="ECO:0000256" key="7">
    <source>
        <dbReference type="SAM" id="Phobius"/>
    </source>
</evidence>
<dbReference type="GO" id="GO:0051603">
    <property type="term" value="P:proteolysis involved in protein catabolic process"/>
    <property type="evidence" value="ECO:0007669"/>
    <property type="project" value="TreeGrafter"/>
</dbReference>
<keyword evidence="1 6" id="KW-0645">Protease</keyword>
<keyword evidence="11" id="KW-1185">Reference proteome</keyword>
<gene>
    <name evidence="10" type="primary">yfgC_3</name>
    <name evidence="10" type="ORF">ROJ8625_03665</name>
</gene>
<keyword evidence="5 6" id="KW-0482">Metalloprotease</keyword>
<evidence type="ECO:0000256" key="6">
    <source>
        <dbReference type="RuleBase" id="RU003983"/>
    </source>
</evidence>
<dbReference type="PANTHER" id="PTHR22726:SF1">
    <property type="entry name" value="METALLOENDOPEPTIDASE OMA1, MITOCHONDRIAL"/>
    <property type="match status" value="1"/>
</dbReference>
<feature type="domain" description="Peptidase M48" evidence="8">
    <location>
        <begin position="177"/>
        <end position="349"/>
    </location>
</feature>
<keyword evidence="2" id="KW-0479">Metal-binding</keyword>
<keyword evidence="4 6" id="KW-0862">Zinc</keyword>
<proteinExistence type="inferred from homology"/>
<evidence type="ECO:0000313" key="11">
    <source>
        <dbReference type="Proteomes" id="UP000193570"/>
    </source>
</evidence>
<keyword evidence="3 6" id="KW-0378">Hydrolase</keyword>
<dbReference type="Pfam" id="PF23368">
    <property type="entry name" value="DUF7092"/>
    <property type="match status" value="1"/>
</dbReference>
<evidence type="ECO:0000313" key="10">
    <source>
        <dbReference type="EMBL" id="SLN70023.1"/>
    </source>
</evidence>
<protein>
    <submittedName>
        <fullName evidence="10">TPR repeat-containing protein YfgC</fullName>
    </submittedName>
</protein>
<name>A0A1X7A480_9RHOB</name>
<comment type="similarity">
    <text evidence="6">Belongs to the peptidase M48 family.</text>
</comment>
<dbReference type="Gene3D" id="3.30.2010.10">
    <property type="entry name" value="Metalloproteases ('zincins'), catalytic domain"/>
    <property type="match status" value="1"/>
</dbReference>
<comment type="cofactor">
    <cofactor evidence="6">
        <name>Zn(2+)</name>
        <dbReference type="ChEBI" id="CHEBI:29105"/>
    </cofactor>
    <text evidence="6">Binds 1 zinc ion per subunit.</text>
</comment>
<evidence type="ECO:0000259" key="8">
    <source>
        <dbReference type="Pfam" id="PF01435"/>
    </source>
</evidence>
<keyword evidence="7" id="KW-0812">Transmembrane</keyword>
<dbReference type="Pfam" id="PF01435">
    <property type="entry name" value="Peptidase_M48"/>
    <property type="match status" value="1"/>
</dbReference>
<dbReference type="OrthoDB" id="9810445at2"/>
<evidence type="ECO:0000256" key="4">
    <source>
        <dbReference type="ARBA" id="ARBA00022833"/>
    </source>
</evidence>
<accession>A0A1X7A480</accession>
<dbReference type="EMBL" id="FWFK01000007">
    <property type="protein sequence ID" value="SLN70023.1"/>
    <property type="molecule type" value="Genomic_DNA"/>
</dbReference>
<evidence type="ECO:0000259" key="9">
    <source>
        <dbReference type="Pfam" id="PF23368"/>
    </source>
</evidence>
<evidence type="ECO:0000256" key="2">
    <source>
        <dbReference type="ARBA" id="ARBA00022723"/>
    </source>
</evidence>
<dbReference type="RefSeq" id="WP_085793314.1">
    <property type="nucleotide sequence ID" value="NZ_FWFK01000007.1"/>
</dbReference>
<evidence type="ECO:0000256" key="5">
    <source>
        <dbReference type="ARBA" id="ARBA00023049"/>
    </source>
</evidence>
<dbReference type="GO" id="GO:0016020">
    <property type="term" value="C:membrane"/>
    <property type="evidence" value="ECO:0007669"/>
    <property type="project" value="TreeGrafter"/>
</dbReference>
<dbReference type="GO" id="GO:0046872">
    <property type="term" value="F:metal ion binding"/>
    <property type="evidence" value="ECO:0007669"/>
    <property type="project" value="UniProtKB-KW"/>
</dbReference>
<keyword evidence="7" id="KW-0472">Membrane</keyword>
<feature type="domain" description="DUF7092" evidence="9">
    <location>
        <begin position="4"/>
        <end position="92"/>
    </location>
</feature>
<dbReference type="GO" id="GO:0004222">
    <property type="term" value="F:metalloendopeptidase activity"/>
    <property type="evidence" value="ECO:0007669"/>
    <property type="project" value="InterPro"/>
</dbReference>
<reference evidence="10 11" key="1">
    <citation type="submission" date="2017-03" db="EMBL/GenBank/DDBJ databases">
        <authorList>
            <person name="Afonso C.L."/>
            <person name="Miller P.J."/>
            <person name="Scott M.A."/>
            <person name="Spackman E."/>
            <person name="Goraichik I."/>
            <person name="Dimitrov K.M."/>
            <person name="Suarez D.L."/>
            <person name="Swayne D.E."/>
        </authorList>
    </citation>
    <scope>NUCLEOTIDE SEQUENCE [LARGE SCALE GENOMIC DNA]</scope>
    <source>
        <strain evidence="10 11">CECT 8625</strain>
    </source>
</reference>
<feature type="transmembrane region" description="Helical" evidence="7">
    <location>
        <begin position="110"/>
        <end position="133"/>
    </location>
</feature>
<organism evidence="10 11">
    <name type="scientific">Roseivivax jejudonensis</name>
    <dbReference type="NCBI Taxonomy" id="1529041"/>
    <lineage>
        <taxon>Bacteria</taxon>
        <taxon>Pseudomonadati</taxon>
        <taxon>Pseudomonadota</taxon>
        <taxon>Alphaproteobacteria</taxon>
        <taxon>Rhodobacterales</taxon>
        <taxon>Roseobacteraceae</taxon>
        <taxon>Roseivivax</taxon>
    </lineage>
</organism>
<dbReference type="PANTHER" id="PTHR22726">
    <property type="entry name" value="METALLOENDOPEPTIDASE OMA1"/>
    <property type="match status" value="1"/>
</dbReference>
<dbReference type="InterPro" id="IPR055518">
    <property type="entry name" value="DUF7092"/>
</dbReference>
<keyword evidence="7" id="KW-1133">Transmembrane helix</keyword>
<dbReference type="InterPro" id="IPR051156">
    <property type="entry name" value="Mito/Outer_Membr_Metalloprot"/>
</dbReference>
<evidence type="ECO:0000256" key="1">
    <source>
        <dbReference type="ARBA" id="ARBA00022670"/>
    </source>
</evidence>
<sequence>MRPARALYFDGETAAARPVQVRLSDDRMALVIEGAGPNGALRWPLPDLRALPDGADRDTLTLAPVRDTGDESMLDAQRLELRDAEAIAWLRRTRPALFSREVRAGTGRRIALWLGGAVAAVAVMLFVILPGLADALARVIPPEREAAFGRTVIGQMERLLGAETRGGLDCADPAGRAALDRMTARLTEGQEIGYDLRVRVFDHDMVNAFAAPGGQVVLIDGLIHEAETPEQVAAVLAHEIGHVVNRDPTRAALRTAGSVGLLGLLFGDFAGGAAILVVAERLIDASYAQAAEDAADRFAHDMLAQAGVPPDALAGMFETFREMAGDTPEILSHFMSHPSLDARIAAAEQATPDDFAARPILDEAEWQALRGICGQADATEG</sequence>
<evidence type="ECO:0000256" key="3">
    <source>
        <dbReference type="ARBA" id="ARBA00022801"/>
    </source>
</evidence>